<dbReference type="Proteomes" id="UP000717752">
    <property type="component" value="Unassembled WGS sequence"/>
</dbReference>
<feature type="region of interest" description="Disordered" evidence="1">
    <location>
        <begin position="36"/>
        <end position="94"/>
    </location>
</feature>
<feature type="chain" id="PRO_5047369894" evidence="2">
    <location>
        <begin position="20"/>
        <end position="260"/>
    </location>
</feature>
<feature type="compositionally biased region" description="Polar residues" evidence="1">
    <location>
        <begin position="54"/>
        <end position="67"/>
    </location>
</feature>
<protein>
    <submittedName>
        <fullName evidence="3">Uncharacterized protein</fullName>
    </submittedName>
</protein>
<dbReference type="RefSeq" id="WP_220334075.1">
    <property type="nucleotide sequence ID" value="NZ_JAEUAK010000003.1"/>
</dbReference>
<keyword evidence="4" id="KW-1185">Reference proteome</keyword>
<keyword evidence="2" id="KW-0732">Signal</keyword>
<feature type="compositionally biased region" description="Low complexity" evidence="1">
    <location>
        <begin position="68"/>
        <end position="93"/>
    </location>
</feature>
<feature type="signal peptide" evidence="2">
    <location>
        <begin position="1"/>
        <end position="19"/>
    </location>
</feature>
<evidence type="ECO:0000256" key="1">
    <source>
        <dbReference type="SAM" id="MobiDB-lite"/>
    </source>
</evidence>
<sequence length="260" mass="25744">MRLSRTIGVLCLSTTLALAPLNVIFTDLSPAFAKGGNGGGGKGSAPSTGKTESGRTAKSSGKTTKSIKQTASTKNTAKKTTVATAPATGPAKKPAAELAGLNSLKRNYHALMNTADPRMAAISTFANAYAQYELANGVAPPADDPVLGDAALTAALASATKAGTVSPEALSWAKDTLGIGTAVGTIDQMREAMAAAAPAPETPTTEPPAGETAEGSETADPAVAAEGSETGTESTATTTEAAQSVDATETSATSSETTNP</sequence>
<name>A0ABS7GSJ2_9HYPH</name>
<feature type="compositionally biased region" description="Low complexity" evidence="1">
    <location>
        <begin position="193"/>
        <end position="213"/>
    </location>
</feature>
<feature type="region of interest" description="Disordered" evidence="1">
    <location>
        <begin position="193"/>
        <end position="260"/>
    </location>
</feature>
<feature type="compositionally biased region" description="Low complexity" evidence="1">
    <location>
        <begin position="224"/>
        <end position="260"/>
    </location>
</feature>
<evidence type="ECO:0000256" key="2">
    <source>
        <dbReference type="SAM" id="SignalP"/>
    </source>
</evidence>
<evidence type="ECO:0000313" key="3">
    <source>
        <dbReference type="EMBL" id="MBW9052647.1"/>
    </source>
</evidence>
<dbReference type="EMBL" id="JAEUAK010000003">
    <property type="protein sequence ID" value="MBW9052647.1"/>
    <property type="molecule type" value="Genomic_DNA"/>
</dbReference>
<accession>A0ABS7GSJ2</accession>
<comment type="caution">
    <text evidence="3">The sequence shown here is derived from an EMBL/GenBank/DDBJ whole genome shotgun (WGS) entry which is preliminary data.</text>
</comment>
<gene>
    <name evidence="3" type="ORF">JNB85_09505</name>
</gene>
<reference evidence="3 4" key="1">
    <citation type="journal article" date="2021" name="MBio">
        <title>Poor Competitiveness of Bradyrhizobium in Pigeon Pea Root Colonization in Indian Soils.</title>
        <authorList>
            <person name="Chalasani D."/>
            <person name="Basu A."/>
            <person name="Pullabhotla S.V.S.R.N."/>
            <person name="Jorrin B."/>
            <person name="Neal A.L."/>
            <person name="Poole P.S."/>
            <person name="Podile A.R."/>
            <person name="Tkacz A."/>
        </authorList>
    </citation>
    <scope>NUCLEOTIDE SEQUENCE [LARGE SCALE GENOMIC DNA]</scope>
    <source>
        <strain evidence="3 4">HU56</strain>
    </source>
</reference>
<proteinExistence type="predicted"/>
<evidence type="ECO:0000313" key="4">
    <source>
        <dbReference type="Proteomes" id="UP000717752"/>
    </source>
</evidence>
<organism evidence="3 4">
    <name type="scientific">Rhizobium mesosinicum</name>
    <dbReference type="NCBI Taxonomy" id="335017"/>
    <lineage>
        <taxon>Bacteria</taxon>
        <taxon>Pseudomonadati</taxon>
        <taxon>Pseudomonadota</taxon>
        <taxon>Alphaproteobacteria</taxon>
        <taxon>Hyphomicrobiales</taxon>
        <taxon>Rhizobiaceae</taxon>
        <taxon>Rhizobium/Agrobacterium group</taxon>
        <taxon>Rhizobium</taxon>
    </lineage>
</organism>